<organism evidence="4 5">
    <name type="scientific">Adhaeribacter arboris</name>
    <dbReference type="NCBI Taxonomy" id="2072846"/>
    <lineage>
        <taxon>Bacteria</taxon>
        <taxon>Pseudomonadati</taxon>
        <taxon>Bacteroidota</taxon>
        <taxon>Cytophagia</taxon>
        <taxon>Cytophagales</taxon>
        <taxon>Hymenobacteraceae</taxon>
        <taxon>Adhaeribacter</taxon>
    </lineage>
</organism>
<dbReference type="Gene3D" id="3.50.50.60">
    <property type="entry name" value="FAD/NAD(P)-binding domain"/>
    <property type="match status" value="2"/>
</dbReference>
<sequence>MYDVIIVGGGPAGTSAAMLLGRCMRKVLLFDSGLGRNRWSNAMNGFISRDGYNPVEFIKLAREELTKYNIEVKNKVVKHVKRAENYFEVTDQEDHCYMARKVLLATGVKDRVPEIPGIEEKYGKSVHHCPYCDGWESRNKALGAYGLGRDAVGLSLSLKTWSSDVTLYTNGTRKLRREDNALLEANEIKICTAPIERLEGEGSELSEIVLQGGSRLKCEALFFSTGSEQQCDLATSLGCDFTSKGVVKTYQHQQTNIPGLYVAGDAARDMQLVIVAASEGTKAGVMINKELQEEFRLQITDVRV</sequence>
<dbReference type="GO" id="GO:0016491">
    <property type="term" value="F:oxidoreductase activity"/>
    <property type="evidence" value="ECO:0007669"/>
    <property type="project" value="UniProtKB-KW"/>
</dbReference>
<dbReference type="InterPro" id="IPR023753">
    <property type="entry name" value="FAD/NAD-binding_dom"/>
</dbReference>
<dbReference type="Pfam" id="PF07992">
    <property type="entry name" value="Pyr_redox_2"/>
    <property type="match status" value="1"/>
</dbReference>
<keyword evidence="1" id="KW-0285">Flavoprotein</keyword>
<reference evidence="4 5" key="1">
    <citation type="submission" date="2018-03" db="EMBL/GenBank/DDBJ databases">
        <title>Adhaeribacter sp. HMF7605 Genome sequencing and assembly.</title>
        <authorList>
            <person name="Kang H."/>
            <person name="Kang J."/>
            <person name="Cha I."/>
            <person name="Kim H."/>
            <person name="Joh K."/>
        </authorList>
    </citation>
    <scope>NUCLEOTIDE SEQUENCE [LARGE SCALE GENOMIC DNA]</scope>
    <source>
        <strain evidence="4 5">HMF7605</strain>
    </source>
</reference>
<name>A0A2T2YFV6_9BACT</name>
<dbReference type="EMBL" id="PYFT01000001">
    <property type="protein sequence ID" value="PSR54406.1"/>
    <property type="molecule type" value="Genomic_DNA"/>
</dbReference>
<keyword evidence="5" id="KW-1185">Reference proteome</keyword>
<evidence type="ECO:0000259" key="3">
    <source>
        <dbReference type="Pfam" id="PF07992"/>
    </source>
</evidence>
<evidence type="ECO:0000313" key="4">
    <source>
        <dbReference type="EMBL" id="PSR54406.1"/>
    </source>
</evidence>
<proteinExistence type="predicted"/>
<accession>A0A2T2YFV6</accession>
<dbReference type="Proteomes" id="UP000240357">
    <property type="component" value="Unassembled WGS sequence"/>
</dbReference>
<evidence type="ECO:0000256" key="1">
    <source>
        <dbReference type="ARBA" id="ARBA00022630"/>
    </source>
</evidence>
<evidence type="ECO:0000256" key="2">
    <source>
        <dbReference type="ARBA" id="ARBA00023002"/>
    </source>
</evidence>
<dbReference type="InterPro" id="IPR036188">
    <property type="entry name" value="FAD/NAD-bd_sf"/>
</dbReference>
<dbReference type="PANTHER" id="PTHR48105">
    <property type="entry name" value="THIOREDOXIN REDUCTASE 1-RELATED-RELATED"/>
    <property type="match status" value="1"/>
</dbReference>
<dbReference type="RefSeq" id="WP_106930062.1">
    <property type="nucleotide sequence ID" value="NZ_PYFT01000001.1"/>
</dbReference>
<dbReference type="PRINTS" id="PR00368">
    <property type="entry name" value="FADPNR"/>
</dbReference>
<dbReference type="OrthoDB" id="9806179at2"/>
<keyword evidence="2" id="KW-0560">Oxidoreductase</keyword>
<dbReference type="InterPro" id="IPR050097">
    <property type="entry name" value="Ferredoxin-NADP_redctase_2"/>
</dbReference>
<feature type="domain" description="FAD/NAD(P)-binding" evidence="3">
    <location>
        <begin position="2"/>
        <end position="280"/>
    </location>
</feature>
<comment type="caution">
    <text evidence="4">The sequence shown here is derived from an EMBL/GenBank/DDBJ whole genome shotgun (WGS) entry which is preliminary data.</text>
</comment>
<dbReference type="SUPFAM" id="SSF51905">
    <property type="entry name" value="FAD/NAD(P)-binding domain"/>
    <property type="match status" value="1"/>
</dbReference>
<evidence type="ECO:0000313" key="5">
    <source>
        <dbReference type="Proteomes" id="UP000240357"/>
    </source>
</evidence>
<protein>
    <submittedName>
        <fullName evidence="4">NAD(P)/FAD-dependent oxidoreductase</fullName>
    </submittedName>
</protein>
<dbReference type="PRINTS" id="PR00469">
    <property type="entry name" value="PNDRDTASEII"/>
</dbReference>
<dbReference type="AlphaFoldDB" id="A0A2T2YFV6"/>
<gene>
    <name evidence="4" type="ORF">AHMF7605_13245</name>
</gene>